<protein>
    <submittedName>
        <fullName evidence="1">Uncharacterized protein</fullName>
    </submittedName>
</protein>
<sequence>MSPNNRPYSDIYSSKAPCTVHASDHVAINKLWFTTPEFTAEQIARLDGIELATEANHQGYISDPAAGMWSWFELVVLDNASDPTPRTQPDGQPMILLSHRIEVGAKQTTQQVGSFKHGNKLFGWIEPTNVIGVRVCARFAGWQNNATKGYLTVKYSAAHQDGGNGNQIPGQNPNPNQTPFGVPSDGVDGYITFKNDTKKDIKVRVTITKDNGSEIFYAIQAGKSDKWKRAAMQVAFVLRTDTYQTLTSAVEPGKTYTIGGAPPLPEGEAHVPDYEHEPGAQTVKGKISTFATPNGTMSQSFFANFEMESLGGRETVFVGSSPTPFPLFEAEVTMSYATEEDLTGTARKFTCTMGLGRFSLKIHDTSVTMVGKLTKGGLPGMQLQISGTGNWGLSK</sequence>
<gene>
    <name evidence="1" type="ORF">GALMADRAFT_208597</name>
</gene>
<evidence type="ECO:0000313" key="1">
    <source>
        <dbReference type="EMBL" id="KDR79128.1"/>
    </source>
</evidence>
<dbReference type="AlphaFoldDB" id="A0A067TJH6"/>
<name>A0A067TJH6_GALM3</name>
<accession>A0A067TJH6</accession>
<keyword evidence="2" id="KW-1185">Reference proteome</keyword>
<evidence type="ECO:0000313" key="2">
    <source>
        <dbReference type="Proteomes" id="UP000027222"/>
    </source>
</evidence>
<dbReference type="STRING" id="685588.A0A067TJH6"/>
<reference evidence="2" key="1">
    <citation type="journal article" date="2014" name="Proc. Natl. Acad. Sci. U.S.A.">
        <title>Extensive sampling of basidiomycete genomes demonstrates inadequacy of the white-rot/brown-rot paradigm for wood decay fungi.</title>
        <authorList>
            <person name="Riley R."/>
            <person name="Salamov A.A."/>
            <person name="Brown D.W."/>
            <person name="Nagy L.G."/>
            <person name="Floudas D."/>
            <person name="Held B.W."/>
            <person name="Levasseur A."/>
            <person name="Lombard V."/>
            <person name="Morin E."/>
            <person name="Otillar R."/>
            <person name="Lindquist E.A."/>
            <person name="Sun H."/>
            <person name="LaButti K.M."/>
            <person name="Schmutz J."/>
            <person name="Jabbour D."/>
            <person name="Luo H."/>
            <person name="Baker S.E."/>
            <person name="Pisabarro A.G."/>
            <person name="Walton J.D."/>
            <person name="Blanchette R.A."/>
            <person name="Henrissat B."/>
            <person name="Martin F."/>
            <person name="Cullen D."/>
            <person name="Hibbett D.S."/>
            <person name="Grigoriev I.V."/>
        </authorList>
    </citation>
    <scope>NUCLEOTIDE SEQUENCE [LARGE SCALE GENOMIC DNA]</scope>
    <source>
        <strain evidence="2">CBS 339.88</strain>
    </source>
</reference>
<organism evidence="1 2">
    <name type="scientific">Galerina marginata (strain CBS 339.88)</name>
    <dbReference type="NCBI Taxonomy" id="685588"/>
    <lineage>
        <taxon>Eukaryota</taxon>
        <taxon>Fungi</taxon>
        <taxon>Dikarya</taxon>
        <taxon>Basidiomycota</taxon>
        <taxon>Agaricomycotina</taxon>
        <taxon>Agaricomycetes</taxon>
        <taxon>Agaricomycetidae</taxon>
        <taxon>Agaricales</taxon>
        <taxon>Agaricineae</taxon>
        <taxon>Strophariaceae</taxon>
        <taxon>Galerina</taxon>
    </lineage>
</organism>
<dbReference type="EMBL" id="KL142373">
    <property type="protein sequence ID" value="KDR79128.1"/>
    <property type="molecule type" value="Genomic_DNA"/>
</dbReference>
<dbReference type="HOGENOM" id="CLU_698394_0_0_1"/>
<dbReference type="Proteomes" id="UP000027222">
    <property type="component" value="Unassembled WGS sequence"/>
</dbReference>
<dbReference type="OrthoDB" id="630895at2759"/>
<proteinExistence type="predicted"/>